<feature type="transmembrane region" description="Helical" evidence="2">
    <location>
        <begin position="152"/>
        <end position="174"/>
    </location>
</feature>
<organism evidence="3 4">
    <name type="scientific">Euplotes crassus</name>
    <dbReference type="NCBI Taxonomy" id="5936"/>
    <lineage>
        <taxon>Eukaryota</taxon>
        <taxon>Sar</taxon>
        <taxon>Alveolata</taxon>
        <taxon>Ciliophora</taxon>
        <taxon>Intramacronucleata</taxon>
        <taxon>Spirotrichea</taxon>
        <taxon>Hypotrichia</taxon>
        <taxon>Euplotida</taxon>
        <taxon>Euplotidae</taxon>
        <taxon>Moneuplotes</taxon>
    </lineage>
</organism>
<keyword evidence="2" id="KW-1133">Transmembrane helix</keyword>
<feature type="region of interest" description="Disordered" evidence="1">
    <location>
        <begin position="202"/>
        <end position="240"/>
    </location>
</feature>
<evidence type="ECO:0000313" key="3">
    <source>
        <dbReference type="EMBL" id="CAI2378950.1"/>
    </source>
</evidence>
<evidence type="ECO:0000313" key="4">
    <source>
        <dbReference type="Proteomes" id="UP001295684"/>
    </source>
</evidence>
<feature type="transmembrane region" description="Helical" evidence="2">
    <location>
        <begin position="83"/>
        <end position="103"/>
    </location>
</feature>
<reference evidence="3" key="1">
    <citation type="submission" date="2023-07" db="EMBL/GenBank/DDBJ databases">
        <authorList>
            <consortium name="AG Swart"/>
            <person name="Singh M."/>
            <person name="Singh A."/>
            <person name="Seah K."/>
            <person name="Emmerich C."/>
        </authorList>
    </citation>
    <scope>NUCLEOTIDE SEQUENCE</scope>
    <source>
        <strain evidence="3">DP1</strain>
    </source>
</reference>
<sequence>MEAPPQPQMAPNSVNYAQNQANFVQNPQMQAYQQNNFNAGMNVVDQRVKRLTIAYTVLLLLAVAGTAYQLIMAATTFYLDSFWWSHIVVSIICSLTGACYVYIQNINMTAGLVMVMILMGLFFFHIGVFFWFLFRVIVYLGYFYDSDKFLLILWWLAVAVQTFPLIIIFVIFFMRRKLQQSSQMNQGVFAPLNQNPQAYAQNPYGQAPAPGYQQVPSSAMPTGAPYGSNSNIPAASNPSP</sequence>
<feature type="transmembrane region" description="Helical" evidence="2">
    <location>
        <begin position="51"/>
        <end position="71"/>
    </location>
</feature>
<dbReference type="AlphaFoldDB" id="A0AAD2D3Q9"/>
<accession>A0AAD2D3Q9</accession>
<evidence type="ECO:0000256" key="2">
    <source>
        <dbReference type="SAM" id="Phobius"/>
    </source>
</evidence>
<evidence type="ECO:0008006" key="5">
    <source>
        <dbReference type="Google" id="ProtNLM"/>
    </source>
</evidence>
<feature type="compositionally biased region" description="Low complexity" evidence="1">
    <location>
        <begin position="228"/>
        <end position="240"/>
    </location>
</feature>
<protein>
    <recommendedName>
        <fullName evidence="5">Transmembrane protein</fullName>
    </recommendedName>
</protein>
<dbReference type="EMBL" id="CAMPGE010020738">
    <property type="protein sequence ID" value="CAI2378950.1"/>
    <property type="molecule type" value="Genomic_DNA"/>
</dbReference>
<feature type="transmembrane region" description="Helical" evidence="2">
    <location>
        <begin position="110"/>
        <end position="132"/>
    </location>
</feature>
<proteinExistence type="predicted"/>
<evidence type="ECO:0000256" key="1">
    <source>
        <dbReference type="SAM" id="MobiDB-lite"/>
    </source>
</evidence>
<keyword evidence="2" id="KW-0472">Membrane</keyword>
<keyword evidence="4" id="KW-1185">Reference proteome</keyword>
<comment type="caution">
    <text evidence="3">The sequence shown here is derived from an EMBL/GenBank/DDBJ whole genome shotgun (WGS) entry which is preliminary data.</text>
</comment>
<dbReference type="Proteomes" id="UP001295684">
    <property type="component" value="Unassembled WGS sequence"/>
</dbReference>
<gene>
    <name evidence="3" type="ORF">ECRASSUSDP1_LOCUS20350</name>
</gene>
<keyword evidence="2" id="KW-0812">Transmembrane</keyword>
<name>A0AAD2D3Q9_EUPCR</name>